<feature type="non-terminal residue" evidence="2">
    <location>
        <position position="1"/>
    </location>
</feature>
<dbReference type="Proteomes" id="UP001189429">
    <property type="component" value="Unassembled WGS sequence"/>
</dbReference>
<protein>
    <submittedName>
        <fullName evidence="2">Uncharacterized protein</fullName>
    </submittedName>
</protein>
<evidence type="ECO:0000256" key="1">
    <source>
        <dbReference type="SAM" id="MobiDB-lite"/>
    </source>
</evidence>
<reference evidence="2" key="1">
    <citation type="submission" date="2023-10" db="EMBL/GenBank/DDBJ databases">
        <authorList>
            <person name="Chen Y."/>
            <person name="Shah S."/>
            <person name="Dougan E. K."/>
            <person name="Thang M."/>
            <person name="Chan C."/>
        </authorList>
    </citation>
    <scope>NUCLEOTIDE SEQUENCE [LARGE SCALE GENOMIC DNA]</scope>
</reference>
<gene>
    <name evidence="2" type="ORF">PCOR1329_LOCUS23611</name>
</gene>
<organism evidence="2 3">
    <name type="scientific">Prorocentrum cordatum</name>
    <dbReference type="NCBI Taxonomy" id="2364126"/>
    <lineage>
        <taxon>Eukaryota</taxon>
        <taxon>Sar</taxon>
        <taxon>Alveolata</taxon>
        <taxon>Dinophyceae</taxon>
        <taxon>Prorocentrales</taxon>
        <taxon>Prorocentraceae</taxon>
        <taxon>Prorocentrum</taxon>
    </lineage>
</organism>
<feature type="compositionally biased region" description="Basic and acidic residues" evidence="1">
    <location>
        <begin position="73"/>
        <end position="107"/>
    </location>
</feature>
<dbReference type="EMBL" id="CAUYUJ010008021">
    <property type="protein sequence ID" value="CAK0822645.1"/>
    <property type="molecule type" value="Genomic_DNA"/>
</dbReference>
<evidence type="ECO:0000313" key="2">
    <source>
        <dbReference type="EMBL" id="CAK0822645.1"/>
    </source>
</evidence>
<feature type="compositionally biased region" description="Low complexity" evidence="1">
    <location>
        <begin position="8"/>
        <end position="20"/>
    </location>
</feature>
<feature type="non-terminal residue" evidence="2">
    <location>
        <position position="117"/>
    </location>
</feature>
<feature type="region of interest" description="Disordered" evidence="1">
    <location>
        <begin position="1"/>
        <end position="117"/>
    </location>
</feature>
<accession>A0ABN9RUF8</accession>
<feature type="compositionally biased region" description="Low complexity" evidence="1">
    <location>
        <begin position="57"/>
        <end position="69"/>
    </location>
</feature>
<proteinExistence type="predicted"/>
<keyword evidence="3" id="KW-1185">Reference proteome</keyword>
<name>A0ABN9RUF8_9DINO</name>
<comment type="caution">
    <text evidence="2">The sequence shown here is derived from an EMBL/GenBank/DDBJ whole genome shotgun (WGS) entry which is preliminary data.</text>
</comment>
<sequence length="117" mass="12538">RRGPTPRGGPAARPLAMAARGRGDQPLPELPPNAAGNRAKTVKEHKRINALNLEPGLSKSNDSLSSVLSGVKEANRGNLKDPESIKKEFESSLAKIKDQQTLKEQKKGKTPTPGEKP</sequence>
<evidence type="ECO:0000313" key="3">
    <source>
        <dbReference type="Proteomes" id="UP001189429"/>
    </source>
</evidence>